<evidence type="ECO:0000313" key="2">
    <source>
        <dbReference type="Proteomes" id="UP000310108"/>
    </source>
</evidence>
<dbReference type="EMBL" id="PJEX01000223">
    <property type="protein sequence ID" value="TKW52773.1"/>
    <property type="molecule type" value="Genomic_DNA"/>
</dbReference>
<protein>
    <submittedName>
        <fullName evidence="1">Uncharacterized protein</fullName>
    </submittedName>
</protein>
<proteinExistence type="predicted"/>
<keyword evidence="2" id="KW-1185">Reference proteome</keyword>
<dbReference type="InterPro" id="IPR008972">
    <property type="entry name" value="Cupredoxin"/>
</dbReference>
<organism evidence="1 2">
    <name type="scientific">Colletotrichum tanaceti</name>
    <dbReference type="NCBI Taxonomy" id="1306861"/>
    <lineage>
        <taxon>Eukaryota</taxon>
        <taxon>Fungi</taxon>
        <taxon>Dikarya</taxon>
        <taxon>Ascomycota</taxon>
        <taxon>Pezizomycotina</taxon>
        <taxon>Sordariomycetes</taxon>
        <taxon>Hypocreomycetidae</taxon>
        <taxon>Glomerellales</taxon>
        <taxon>Glomerellaceae</taxon>
        <taxon>Colletotrichum</taxon>
        <taxon>Colletotrichum destructivum species complex</taxon>
    </lineage>
</organism>
<gene>
    <name evidence="1" type="ORF">CTA1_7519</name>
</gene>
<accession>A0A4U6XBV7</accession>
<name>A0A4U6XBV7_9PEZI</name>
<dbReference type="AlphaFoldDB" id="A0A4U6XBV7"/>
<comment type="caution">
    <text evidence="1">The sequence shown here is derived from an EMBL/GenBank/DDBJ whole genome shotgun (WGS) entry which is preliminary data.</text>
</comment>
<dbReference type="Gene3D" id="2.60.40.420">
    <property type="entry name" value="Cupredoxins - blue copper proteins"/>
    <property type="match status" value="1"/>
</dbReference>
<dbReference type="STRING" id="1306861.A0A4U6XBV7"/>
<evidence type="ECO:0000313" key="1">
    <source>
        <dbReference type="EMBL" id="TKW52773.1"/>
    </source>
</evidence>
<dbReference type="Proteomes" id="UP000310108">
    <property type="component" value="Unassembled WGS sequence"/>
</dbReference>
<sequence>MCKNSTSAWLNGNYEIVSEFSNYRGKNATTRNTGGFAPDTDYLHTDKFMRFVVGGDSVSDKSDVPSALARQCPTCTCFTATT</sequence>
<reference evidence="1 2" key="1">
    <citation type="journal article" date="2019" name="PLoS ONE">
        <title>Comparative genome analysis indicates high evolutionary potential of pathogenicity genes in Colletotrichum tanaceti.</title>
        <authorList>
            <person name="Lelwala R.V."/>
            <person name="Korhonen P.K."/>
            <person name="Young N.D."/>
            <person name="Scott J.B."/>
            <person name="Ades P.A."/>
            <person name="Gasser R.B."/>
            <person name="Taylor P.W.J."/>
        </authorList>
    </citation>
    <scope>NUCLEOTIDE SEQUENCE [LARGE SCALE GENOMIC DNA]</scope>
    <source>
        <strain evidence="1">BRIP57314</strain>
    </source>
</reference>